<dbReference type="AlphaFoldDB" id="A0A370I4D1"/>
<keyword evidence="1" id="KW-0808">Transferase</keyword>
<dbReference type="InterPro" id="IPR043519">
    <property type="entry name" value="NT_sf"/>
</dbReference>
<keyword evidence="2" id="KW-1185">Reference proteome</keyword>
<dbReference type="Gene3D" id="1.20.120.330">
    <property type="entry name" value="Nucleotidyltransferases domain 2"/>
    <property type="match status" value="1"/>
</dbReference>
<dbReference type="Gene3D" id="3.30.460.10">
    <property type="entry name" value="Beta Polymerase, domain 2"/>
    <property type="match status" value="1"/>
</dbReference>
<dbReference type="Pfam" id="PF04439">
    <property type="entry name" value="Adenyl_transf"/>
    <property type="match status" value="1"/>
</dbReference>
<protein>
    <submittedName>
        <fullName evidence="1">Aminoglycoside 6-adenylyltransferase</fullName>
    </submittedName>
</protein>
<comment type="caution">
    <text evidence="1">The sequence shown here is derived from an EMBL/GenBank/DDBJ whole genome shotgun (WGS) entry which is preliminary data.</text>
</comment>
<dbReference type="GO" id="GO:0016779">
    <property type="term" value="F:nucleotidyltransferase activity"/>
    <property type="evidence" value="ECO:0007669"/>
    <property type="project" value="UniProtKB-KW"/>
</dbReference>
<reference evidence="1 2" key="1">
    <citation type="submission" date="2018-07" db="EMBL/GenBank/DDBJ databases">
        <title>Genomic Encyclopedia of Type Strains, Phase IV (KMG-IV): sequencing the most valuable type-strain genomes for metagenomic binning, comparative biology and taxonomic classification.</title>
        <authorList>
            <person name="Goeker M."/>
        </authorList>
    </citation>
    <scope>NUCLEOTIDE SEQUENCE [LARGE SCALE GENOMIC DNA]</scope>
    <source>
        <strain evidence="1 2">DSM 44290</strain>
    </source>
</reference>
<keyword evidence="1" id="KW-0548">Nucleotidyltransferase</keyword>
<evidence type="ECO:0000313" key="2">
    <source>
        <dbReference type="Proteomes" id="UP000254869"/>
    </source>
</evidence>
<gene>
    <name evidence="1" type="ORF">DFR76_107379</name>
</gene>
<dbReference type="SUPFAM" id="SSF81301">
    <property type="entry name" value="Nucleotidyltransferase"/>
    <property type="match status" value="1"/>
</dbReference>
<name>A0A370I4D1_9NOCA</name>
<dbReference type="SUPFAM" id="SSF81631">
    <property type="entry name" value="PAP/OAS1 substrate-binding domain"/>
    <property type="match status" value="1"/>
</dbReference>
<dbReference type="InterPro" id="IPR007530">
    <property type="entry name" value="Aminoglycoside_adenylylTfrase"/>
</dbReference>
<evidence type="ECO:0000313" key="1">
    <source>
        <dbReference type="EMBL" id="RDI65001.1"/>
    </source>
</evidence>
<proteinExistence type="predicted"/>
<dbReference type="STRING" id="1210086.GCA_001613105_03297"/>
<dbReference type="EMBL" id="QQBC01000007">
    <property type="protein sequence ID" value="RDI65001.1"/>
    <property type="molecule type" value="Genomic_DNA"/>
</dbReference>
<accession>A0A370I4D1</accession>
<organism evidence="1 2">
    <name type="scientific">Nocardia pseudobrasiliensis</name>
    <dbReference type="NCBI Taxonomy" id="45979"/>
    <lineage>
        <taxon>Bacteria</taxon>
        <taxon>Bacillati</taxon>
        <taxon>Actinomycetota</taxon>
        <taxon>Actinomycetes</taxon>
        <taxon>Mycobacteriales</taxon>
        <taxon>Nocardiaceae</taxon>
        <taxon>Nocardia</taxon>
    </lineage>
</organism>
<dbReference type="Proteomes" id="UP000254869">
    <property type="component" value="Unassembled WGS sequence"/>
</dbReference>
<sequence>MVGVTDNDEVFVARVIDWARSRSDIRAVLRTGSRARGDGRVDALSDHDIELFTSEVDKYAGTDAWVGELGAVAVNIELEGPYDNPAHLVVFADGTKADLQVVPLDLLAEFVEDGLDELHERGYQVLFERDGATAALPAATGAAPRAETPDAARFRAHCAEFWFEIAHLPRYLARGELWVVKSRDWETKELLLTAIEWHALAHFGADHDIWHGGTRMREWTAPGVWERVEAMFAIADPLRQAQAAGDLFAELTREIAAARGFRYPEEIERAIRPQLERLPSR</sequence>